<comment type="caution">
    <text evidence="6">The sequence shown here is derived from an EMBL/GenBank/DDBJ whole genome shotgun (WGS) entry which is preliminary data.</text>
</comment>
<reference evidence="6 7" key="1">
    <citation type="journal article" date="2015" name="Nature">
        <title>rRNA introns, odd ribosomes, and small enigmatic genomes across a large radiation of phyla.</title>
        <authorList>
            <person name="Brown C.T."/>
            <person name="Hug L.A."/>
            <person name="Thomas B.C."/>
            <person name="Sharon I."/>
            <person name="Castelle C.J."/>
            <person name="Singh A."/>
            <person name="Wilkins M.J."/>
            <person name="Williams K.H."/>
            <person name="Banfield J.F."/>
        </authorList>
    </citation>
    <scope>NUCLEOTIDE SEQUENCE [LARGE SCALE GENOMIC DNA]</scope>
</reference>
<organism evidence="6 7">
    <name type="scientific">Candidatus Nomurabacteria bacterium GW2011_GWA2_35_80</name>
    <dbReference type="NCBI Taxonomy" id="1618733"/>
    <lineage>
        <taxon>Bacteria</taxon>
        <taxon>Candidatus Nomuraibacteriota</taxon>
    </lineage>
</organism>
<dbReference type="InterPro" id="IPR047859">
    <property type="entry name" value="Ribosomal_bL17_CS"/>
</dbReference>
<dbReference type="InterPro" id="IPR000456">
    <property type="entry name" value="Ribosomal_bL17"/>
</dbReference>
<evidence type="ECO:0000256" key="4">
    <source>
        <dbReference type="HAMAP-Rule" id="MF_01368"/>
    </source>
</evidence>
<dbReference type="GO" id="GO:0006412">
    <property type="term" value="P:translation"/>
    <property type="evidence" value="ECO:0007669"/>
    <property type="project" value="UniProtKB-UniRule"/>
</dbReference>
<comment type="similarity">
    <text evidence="1 4 5">Belongs to the bacterial ribosomal protein bL17 family.</text>
</comment>
<dbReference type="Pfam" id="PF01196">
    <property type="entry name" value="Ribosomal_L17"/>
    <property type="match status" value="1"/>
</dbReference>
<evidence type="ECO:0000256" key="2">
    <source>
        <dbReference type="ARBA" id="ARBA00022980"/>
    </source>
</evidence>
<dbReference type="AlphaFoldDB" id="A0A0G0DFY2"/>
<dbReference type="PANTHER" id="PTHR14413:SF16">
    <property type="entry name" value="LARGE RIBOSOMAL SUBUNIT PROTEIN BL17M"/>
    <property type="match status" value="1"/>
</dbReference>
<sequence>MRHHNTKRKFGRDKNQRKALLNSLALNLIVRGKIKTTEPKAKELRPFIEKLITKAKRGDMSTRRVVISKLSNRGKEVKKLFEVIVPKYMDKKGGYTRILKLGARKSDGTKMALIEFVS</sequence>
<keyword evidence="3 4" id="KW-0687">Ribonucleoprotein</keyword>
<comment type="subunit">
    <text evidence="4">Part of the 50S ribosomal subunit. Contacts protein L32.</text>
</comment>
<dbReference type="PATRIC" id="fig|1618733.3.peg.490"/>
<evidence type="ECO:0000313" key="7">
    <source>
        <dbReference type="Proteomes" id="UP000034683"/>
    </source>
</evidence>
<dbReference type="InterPro" id="IPR036373">
    <property type="entry name" value="Ribosomal_bL17_sf"/>
</dbReference>
<evidence type="ECO:0000256" key="3">
    <source>
        <dbReference type="ARBA" id="ARBA00023274"/>
    </source>
</evidence>
<accession>A0A0G0DFY2</accession>
<evidence type="ECO:0000256" key="1">
    <source>
        <dbReference type="ARBA" id="ARBA00008777"/>
    </source>
</evidence>
<evidence type="ECO:0000256" key="5">
    <source>
        <dbReference type="RuleBase" id="RU000660"/>
    </source>
</evidence>
<dbReference type="EMBL" id="LBRA01000031">
    <property type="protein sequence ID" value="KKP87616.1"/>
    <property type="molecule type" value="Genomic_DNA"/>
</dbReference>
<dbReference type="GO" id="GO:0022625">
    <property type="term" value="C:cytosolic large ribosomal subunit"/>
    <property type="evidence" value="ECO:0007669"/>
    <property type="project" value="TreeGrafter"/>
</dbReference>
<dbReference type="NCBIfam" id="TIGR00059">
    <property type="entry name" value="L17"/>
    <property type="match status" value="1"/>
</dbReference>
<dbReference type="PANTHER" id="PTHR14413">
    <property type="entry name" value="RIBOSOMAL PROTEIN L17"/>
    <property type="match status" value="1"/>
</dbReference>
<dbReference type="SUPFAM" id="SSF64263">
    <property type="entry name" value="Prokaryotic ribosomal protein L17"/>
    <property type="match status" value="1"/>
</dbReference>
<proteinExistence type="inferred from homology"/>
<keyword evidence="2 4" id="KW-0689">Ribosomal protein</keyword>
<name>A0A0G0DFY2_9BACT</name>
<dbReference type="GO" id="GO:0003735">
    <property type="term" value="F:structural constituent of ribosome"/>
    <property type="evidence" value="ECO:0007669"/>
    <property type="project" value="InterPro"/>
</dbReference>
<dbReference type="Proteomes" id="UP000034683">
    <property type="component" value="Unassembled WGS sequence"/>
</dbReference>
<dbReference type="PROSITE" id="PS01167">
    <property type="entry name" value="RIBOSOMAL_L17"/>
    <property type="match status" value="1"/>
</dbReference>
<gene>
    <name evidence="4" type="primary">rplQ</name>
    <name evidence="6" type="ORF">UR92_C0031G0010</name>
</gene>
<evidence type="ECO:0000313" key="6">
    <source>
        <dbReference type="EMBL" id="KKP87616.1"/>
    </source>
</evidence>
<protein>
    <recommendedName>
        <fullName evidence="4">Large ribosomal subunit protein bL17</fullName>
    </recommendedName>
</protein>
<dbReference type="Gene3D" id="3.90.1030.10">
    <property type="entry name" value="Ribosomal protein L17"/>
    <property type="match status" value="1"/>
</dbReference>
<dbReference type="HAMAP" id="MF_01368">
    <property type="entry name" value="Ribosomal_bL17"/>
    <property type="match status" value="1"/>
</dbReference>